<proteinExistence type="predicted"/>
<gene>
    <name evidence="2" type="ORF">KF1_009</name>
</gene>
<evidence type="ECO:0000256" key="1">
    <source>
        <dbReference type="SAM" id="MobiDB-lite"/>
    </source>
</evidence>
<sequence length="42" mass="4664">MAKVIDLRAKWTPDTARQKQKRDARQNKPVAAGAPAKTETES</sequence>
<feature type="compositionally biased region" description="Basic and acidic residues" evidence="1">
    <location>
        <begin position="1"/>
        <end position="11"/>
    </location>
</feature>
<feature type="region of interest" description="Disordered" evidence="1">
    <location>
        <begin position="1"/>
        <end position="42"/>
    </location>
</feature>
<protein>
    <submittedName>
        <fullName evidence="2">Uncharacterized protein</fullName>
    </submittedName>
</protein>
<evidence type="ECO:0000313" key="3">
    <source>
        <dbReference type="Proteomes" id="UP000259916"/>
    </source>
</evidence>
<dbReference type="EMBL" id="MF754111">
    <property type="protein sequence ID" value="ATI19031.1"/>
    <property type="molecule type" value="Genomic_DNA"/>
</dbReference>
<accession>A0A384WYA5</accession>
<evidence type="ECO:0000313" key="2">
    <source>
        <dbReference type="EMBL" id="ATI19031.1"/>
    </source>
</evidence>
<dbReference type="Proteomes" id="UP000259916">
    <property type="component" value="Segment"/>
</dbReference>
<reference evidence="2 3" key="1">
    <citation type="submission" date="2017-08" db="EMBL/GenBank/DDBJ databases">
        <title>Complete genome sequence of bacteriophage vB_VpaP_KF1.</title>
        <authorList>
            <person name="Yu J."/>
            <person name="Kwak S.-J."/>
            <person name="Lim J.-A."/>
            <person name="Chang H.-J."/>
        </authorList>
    </citation>
    <scope>NUCLEOTIDE SEQUENCE [LARGE SCALE GENOMIC DNA]</scope>
</reference>
<organism evidence="2 3">
    <name type="scientific">Vibrio phage vB_VpaP_KF1</name>
    <dbReference type="NCBI Taxonomy" id="2041472"/>
    <lineage>
        <taxon>Viruses</taxon>
        <taxon>Duplodnaviria</taxon>
        <taxon>Heunggongvirae</taxon>
        <taxon>Uroviricota</taxon>
        <taxon>Caudoviricetes</taxon>
        <taxon>Autographivirales</taxon>
        <taxon>Autoscriptoviridae</taxon>
        <taxon>Maculvirus</taxon>
        <taxon>Maculvirus KF1</taxon>
    </lineage>
</organism>
<keyword evidence="3" id="KW-1185">Reference proteome</keyword>
<name>A0A384WYA5_9CAUD</name>